<keyword evidence="5 7" id="KW-1133">Transmembrane helix</keyword>
<dbReference type="PANTHER" id="PTHR30576">
    <property type="entry name" value="COLANIC BIOSYNTHESIS UDP-GLUCOSE LIPID CARRIER TRANSFERASE"/>
    <property type="match status" value="1"/>
</dbReference>
<keyword evidence="3 9" id="KW-0808">Transferase</keyword>
<comment type="subcellular location">
    <subcellularLocation>
        <location evidence="1">Membrane</location>
        <topology evidence="1">Multi-pass membrane protein</topology>
    </subcellularLocation>
</comment>
<dbReference type="GO" id="GO:0016740">
    <property type="term" value="F:transferase activity"/>
    <property type="evidence" value="ECO:0007669"/>
    <property type="project" value="UniProtKB-KW"/>
</dbReference>
<proteinExistence type="inferred from homology"/>
<dbReference type="NCBIfam" id="TIGR03025">
    <property type="entry name" value="EPS_sugtrans"/>
    <property type="match status" value="1"/>
</dbReference>
<evidence type="ECO:0000259" key="8">
    <source>
        <dbReference type="Pfam" id="PF02397"/>
    </source>
</evidence>
<dbReference type="EMBL" id="JBHSUA010000024">
    <property type="protein sequence ID" value="MFC6397827.1"/>
    <property type="molecule type" value="Genomic_DNA"/>
</dbReference>
<sequence length="485" mass="53772">MLLKQQISPSRLMIPRRISHRSRTIAPWLLIAADALTVTLATLVALTFRSLVPGFQSDGALRMSATYLWPLGVIIWLVSLAAAGAYSDKNLGAGTDEYSRVLNGSLLAAAFVGICCYLTKFDLARGFYVLLFAIGTPLLVLTRSLLRRAIHILRRHMWLTRRVVLVGNPQHVKELQSVTQRENWLGYYLVGALVPAGSDTSDLSLPVLGTPEDTINIVESRDVDAVIFGEGAFPSSRGFRRMAWALESHGAQMIVAPALTDIAAQRIQVRPVAGMPLVTVEPPSTQKAGRWMKRAFDVVGAALVLLLTSPILLATAIAIKLDDGGPILFSQTRVGRYGEHFQMLKFRSMVTNAEEILKTLQNQGPNSVMFKMEKDPRITKIGNFIRRFSIDELPQLWNVLRGDMSLIGPRPALPREVAQYAPHVNRRLEVRPGLTGLWQVSGRSNLSWDDTVRLDLYYVDNWSMPQDLSIMAQTVKAVLFSNGAY</sequence>
<name>A0ABW1X6P8_9ACTN</name>
<feature type="transmembrane region" description="Helical" evidence="7">
    <location>
        <begin position="295"/>
        <end position="319"/>
    </location>
</feature>
<feature type="transmembrane region" description="Helical" evidence="7">
    <location>
        <begin position="67"/>
        <end position="86"/>
    </location>
</feature>
<comment type="similarity">
    <text evidence="2">Belongs to the bacterial sugar transferase family.</text>
</comment>
<evidence type="ECO:0000256" key="7">
    <source>
        <dbReference type="SAM" id="Phobius"/>
    </source>
</evidence>
<evidence type="ECO:0000256" key="2">
    <source>
        <dbReference type="ARBA" id="ARBA00006464"/>
    </source>
</evidence>
<reference evidence="10" key="1">
    <citation type="journal article" date="2019" name="Int. J. Syst. Evol. Microbiol.">
        <title>The Global Catalogue of Microorganisms (GCM) 10K type strain sequencing project: providing services to taxonomists for standard genome sequencing and annotation.</title>
        <authorList>
            <consortium name="The Broad Institute Genomics Platform"/>
            <consortium name="The Broad Institute Genome Sequencing Center for Infectious Disease"/>
            <person name="Wu L."/>
            <person name="Ma J."/>
        </authorList>
    </citation>
    <scope>NUCLEOTIDE SEQUENCE [LARGE SCALE GENOMIC DNA]</scope>
    <source>
        <strain evidence="10">CGMCC 1.15277</strain>
    </source>
</reference>
<feature type="transmembrane region" description="Helical" evidence="7">
    <location>
        <begin position="126"/>
        <end position="146"/>
    </location>
</feature>
<evidence type="ECO:0000256" key="5">
    <source>
        <dbReference type="ARBA" id="ARBA00022989"/>
    </source>
</evidence>
<feature type="transmembrane region" description="Helical" evidence="7">
    <location>
        <begin position="25"/>
        <end position="47"/>
    </location>
</feature>
<organism evidence="9 10">
    <name type="scientific">Luteococcus sanguinis</name>
    <dbReference type="NCBI Taxonomy" id="174038"/>
    <lineage>
        <taxon>Bacteria</taxon>
        <taxon>Bacillati</taxon>
        <taxon>Actinomycetota</taxon>
        <taxon>Actinomycetes</taxon>
        <taxon>Propionibacteriales</taxon>
        <taxon>Propionibacteriaceae</taxon>
        <taxon>Luteococcus</taxon>
    </lineage>
</organism>
<dbReference type="EC" id="2.7.8.-" evidence="9"/>
<keyword evidence="10" id="KW-1185">Reference proteome</keyword>
<dbReference type="InterPro" id="IPR017475">
    <property type="entry name" value="EPS_sugar_tfrase"/>
</dbReference>
<feature type="transmembrane region" description="Helical" evidence="7">
    <location>
        <begin position="98"/>
        <end position="120"/>
    </location>
</feature>
<evidence type="ECO:0000313" key="9">
    <source>
        <dbReference type="EMBL" id="MFC6397827.1"/>
    </source>
</evidence>
<evidence type="ECO:0000256" key="3">
    <source>
        <dbReference type="ARBA" id="ARBA00022679"/>
    </source>
</evidence>
<dbReference type="Pfam" id="PF02397">
    <property type="entry name" value="Bac_transf"/>
    <property type="match status" value="1"/>
</dbReference>
<protein>
    <submittedName>
        <fullName evidence="9">Sugar transferase</fullName>
        <ecNumber evidence="9">2.7.8.-</ecNumber>
    </submittedName>
</protein>
<evidence type="ECO:0000256" key="6">
    <source>
        <dbReference type="ARBA" id="ARBA00023136"/>
    </source>
</evidence>
<dbReference type="InterPro" id="IPR003362">
    <property type="entry name" value="Bact_transf"/>
</dbReference>
<dbReference type="PANTHER" id="PTHR30576:SF10">
    <property type="entry name" value="SLL5057 PROTEIN"/>
    <property type="match status" value="1"/>
</dbReference>
<evidence type="ECO:0000313" key="10">
    <source>
        <dbReference type="Proteomes" id="UP001596266"/>
    </source>
</evidence>
<gene>
    <name evidence="9" type="ORF">ACFP57_12660</name>
</gene>
<keyword evidence="4 7" id="KW-0812">Transmembrane</keyword>
<accession>A0ABW1X6P8</accession>
<dbReference type="Proteomes" id="UP001596266">
    <property type="component" value="Unassembled WGS sequence"/>
</dbReference>
<feature type="domain" description="Bacterial sugar transferase" evidence="8">
    <location>
        <begin position="293"/>
        <end position="479"/>
    </location>
</feature>
<dbReference type="RefSeq" id="WP_343886966.1">
    <property type="nucleotide sequence ID" value="NZ_BAAAKI010000025.1"/>
</dbReference>
<comment type="caution">
    <text evidence="9">The sequence shown here is derived from an EMBL/GenBank/DDBJ whole genome shotgun (WGS) entry which is preliminary data.</text>
</comment>
<dbReference type="Pfam" id="PF13727">
    <property type="entry name" value="CoA_binding_3"/>
    <property type="match status" value="1"/>
</dbReference>
<keyword evidence="6 7" id="KW-0472">Membrane</keyword>
<evidence type="ECO:0000256" key="1">
    <source>
        <dbReference type="ARBA" id="ARBA00004141"/>
    </source>
</evidence>
<evidence type="ECO:0000256" key="4">
    <source>
        <dbReference type="ARBA" id="ARBA00022692"/>
    </source>
</evidence>